<dbReference type="RefSeq" id="XP_013076608.1">
    <property type="nucleotide sequence ID" value="XM_013221154.2"/>
</dbReference>
<dbReference type="OrthoDB" id="6407068at2759"/>
<dbReference type="Proteomes" id="UP000076420">
    <property type="component" value="Unassembled WGS sequence"/>
</dbReference>
<keyword evidence="4" id="KW-1185">Reference proteome</keyword>
<dbReference type="VEuPathDB" id="VectorBase:BGLB005998"/>
<reference evidence="2" key="1">
    <citation type="submission" date="2020-05" db="UniProtKB">
        <authorList>
            <consortium name="EnsemblMetazoa"/>
        </authorList>
    </citation>
    <scope>IDENTIFICATION</scope>
    <source>
        <strain evidence="2">BB02</strain>
    </source>
</reference>
<name>A0A2C9JPT5_BIOGL</name>
<evidence type="ECO:0000313" key="6">
    <source>
        <dbReference type="RefSeq" id="XP_013076608.1"/>
    </source>
</evidence>
<dbReference type="GeneID" id="106062844"/>
<dbReference type="AlphaFoldDB" id="A0A2C9JPT5"/>
<dbReference type="PANTHER" id="PTHR21084">
    <property type="entry name" value="DENSE INCISORS"/>
    <property type="match status" value="1"/>
</dbReference>
<dbReference type="SUPFAM" id="SSF54427">
    <property type="entry name" value="NTF2-like"/>
    <property type="match status" value="1"/>
</dbReference>
<evidence type="ECO:0000313" key="4">
    <source>
        <dbReference type="Proteomes" id="UP001165740"/>
    </source>
</evidence>
<dbReference type="RefSeq" id="XP_013076607.1">
    <property type="nucleotide sequence ID" value="XM_013221153.2"/>
</dbReference>
<sequence>MLSESEKKLCGDILKLLPDEDLFSLSSTVTCRVVDVNSRKEAEKAVVAFTQSIDEFFKRRKISKDIILKYMYQNGLPVPKDAEKDRLASHIIQTTIRAAAYEQATPPPTNSNSSNCQISLPQPSMIHSPTNITVNLNVNYFNNTEIKATNPDQANAEGFVQWFYDMLNSYNPVLNKDHTHFGPQHFWENAQLFLSVNTKNSKVEDIANGNILVCERLLKFPMQDLILFLPNVSADGVKTKSDSHGLKLILVCGTLHVNNQCVGVFQQSFGLIRNPLSPDIWKIKITCLKMDELTPLASPRLQDCLEISAIEQHTVKALEQAMLS</sequence>
<dbReference type="Pfam" id="PF15008">
    <property type="entry name" value="DUF4518"/>
    <property type="match status" value="1"/>
</dbReference>
<dbReference type="InterPro" id="IPR032710">
    <property type="entry name" value="NTF2-like_dom_sf"/>
</dbReference>
<evidence type="ECO:0000313" key="2">
    <source>
        <dbReference type="EnsemblMetazoa" id="BGLB005998-PC"/>
    </source>
</evidence>
<dbReference type="EnsemblMetazoa" id="BGLB005998-RB">
    <property type="protein sequence ID" value="BGLB005998-PB"/>
    <property type="gene ID" value="BGLB005998"/>
</dbReference>
<dbReference type="EnsemblMetazoa" id="BGLB005998-RC">
    <property type="protein sequence ID" value="BGLB005998-PC"/>
    <property type="gene ID" value="BGLB005998"/>
</dbReference>
<dbReference type="PROSITE" id="PS50177">
    <property type="entry name" value="NTF2_DOMAIN"/>
    <property type="match status" value="1"/>
</dbReference>
<evidence type="ECO:0000313" key="3">
    <source>
        <dbReference type="Proteomes" id="UP000076420"/>
    </source>
</evidence>
<dbReference type="OMA" id="AKEYWCE"/>
<dbReference type="VEuPathDB" id="VectorBase:BGLAX_032284"/>
<reference evidence="5 6" key="2">
    <citation type="submission" date="2025-04" db="UniProtKB">
        <authorList>
            <consortium name="RefSeq"/>
        </authorList>
    </citation>
    <scope>IDENTIFICATION</scope>
</reference>
<accession>A0A2C9JPT5</accession>
<dbReference type="STRING" id="6526.A0A2C9JPT5"/>
<dbReference type="KEGG" id="bgt:106062844"/>
<dbReference type="PANTHER" id="PTHR21084:SF1">
    <property type="entry name" value="DENSE INCISORS"/>
    <property type="match status" value="1"/>
</dbReference>
<proteinExistence type="predicted"/>
<feature type="domain" description="NTF2" evidence="1">
    <location>
        <begin position="155"/>
        <end position="290"/>
    </location>
</feature>
<protein>
    <submittedName>
        <fullName evidence="5 6">Uncharacterized protein C3orf38-like</fullName>
    </submittedName>
</protein>
<organism evidence="2 3">
    <name type="scientific">Biomphalaria glabrata</name>
    <name type="common">Bloodfluke planorb</name>
    <name type="synonym">Freshwater snail</name>
    <dbReference type="NCBI Taxonomy" id="6526"/>
    <lineage>
        <taxon>Eukaryota</taxon>
        <taxon>Metazoa</taxon>
        <taxon>Spiralia</taxon>
        <taxon>Lophotrochozoa</taxon>
        <taxon>Mollusca</taxon>
        <taxon>Gastropoda</taxon>
        <taxon>Heterobranchia</taxon>
        <taxon>Euthyneura</taxon>
        <taxon>Panpulmonata</taxon>
        <taxon>Hygrophila</taxon>
        <taxon>Lymnaeoidea</taxon>
        <taxon>Planorbidae</taxon>
        <taxon>Biomphalaria</taxon>
    </lineage>
</organism>
<gene>
    <name evidence="2" type="primary">106062844</name>
    <name evidence="5 6" type="synonym">LOC106062844</name>
</gene>
<evidence type="ECO:0000313" key="5">
    <source>
        <dbReference type="RefSeq" id="XP_013076607.1"/>
    </source>
</evidence>
<dbReference type="InterPro" id="IPR018222">
    <property type="entry name" value="Nuclear_transport_factor_2_euk"/>
</dbReference>
<evidence type="ECO:0000259" key="1">
    <source>
        <dbReference type="PROSITE" id="PS50177"/>
    </source>
</evidence>
<dbReference type="InterPro" id="IPR026698">
    <property type="entry name" value="UPF_C3orf38"/>
</dbReference>
<dbReference type="Proteomes" id="UP001165740">
    <property type="component" value="Chromosome 1"/>
</dbReference>